<dbReference type="SUPFAM" id="SSF63999">
    <property type="entry name" value="Thiamin pyrophosphokinase, catalytic domain"/>
    <property type="match status" value="1"/>
</dbReference>
<dbReference type="EMBL" id="JBHUGH010000005">
    <property type="protein sequence ID" value="MFD1912245.1"/>
    <property type="molecule type" value="Genomic_DNA"/>
</dbReference>
<proteinExistence type="predicted"/>
<evidence type="ECO:0000256" key="1">
    <source>
        <dbReference type="ARBA" id="ARBA00022679"/>
    </source>
</evidence>
<dbReference type="CDD" id="cd07995">
    <property type="entry name" value="TPK"/>
    <property type="match status" value="1"/>
</dbReference>
<dbReference type="PANTHER" id="PTHR41299:SF1">
    <property type="entry name" value="THIAMINE PYROPHOSPHOKINASE"/>
    <property type="match status" value="1"/>
</dbReference>
<dbReference type="Pfam" id="PF04263">
    <property type="entry name" value="TPK_catalytic"/>
    <property type="match status" value="1"/>
</dbReference>
<dbReference type="InterPro" id="IPR006282">
    <property type="entry name" value="Thi_PPkinase"/>
</dbReference>
<dbReference type="InterPro" id="IPR007371">
    <property type="entry name" value="TPK_catalytic"/>
</dbReference>
<dbReference type="EC" id="2.7.6.2" evidence="5"/>
<dbReference type="InterPro" id="IPR053149">
    <property type="entry name" value="TPK"/>
</dbReference>
<accession>A0ABW4S477</accession>
<evidence type="ECO:0000256" key="4">
    <source>
        <dbReference type="ARBA" id="ARBA00022840"/>
    </source>
</evidence>
<reference evidence="8" key="1">
    <citation type="journal article" date="2019" name="Int. J. Syst. Evol. Microbiol.">
        <title>The Global Catalogue of Microorganisms (GCM) 10K type strain sequencing project: providing services to taxonomists for standard genome sequencing and annotation.</title>
        <authorList>
            <consortium name="The Broad Institute Genomics Platform"/>
            <consortium name="The Broad Institute Genome Sequencing Center for Infectious Disease"/>
            <person name="Wu L."/>
            <person name="Ma J."/>
        </authorList>
    </citation>
    <scope>NUCLEOTIDE SEQUENCE [LARGE SCALE GENOMIC DNA]</scope>
    <source>
        <strain evidence="8">CGMCC 4.7242</strain>
    </source>
</reference>
<name>A0ABW4S477_9RHOB</name>
<dbReference type="InterPro" id="IPR036759">
    <property type="entry name" value="TPK_catalytic_sf"/>
</dbReference>
<evidence type="ECO:0000256" key="2">
    <source>
        <dbReference type="ARBA" id="ARBA00022741"/>
    </source>
</evidence>
<gene>
    <name evidence="7" type="ORF">ACFSGJ_08460</name>
</gene>
<dbReference type="PANTHER" id="PTHR41299">
    <property type="entry name" value="THIAMINE PYROPHOSPHOKINASE"/>
    <property type="match status" value="1"/>
</dbReference>
<evidence type="ECO:0000259" key="6">
    <source>
        <dbReference type="Pfam" id="PF04263"/>
    </source>
</evidence>
<evidence type="ECO:0000313" key="7">
    <source>
        <dbReference type="EMBL" id="MFD1912245.1"/>
    </source>
</evidence>
<dbReference type="Gene3D" id="3.40.50.10240">
    <property type="entry name" value="Thiamin pyrophosphokinase, catalytic domain"/>
    <property type="match status" value="1"/>
</dbReference>
<evidence type="ECO:0000256" key="3">
    <source>
        <dbReference type="ARBA" id="ARBA00022777"/>
    </source>
</evidence>
<feature type="domain" description="Thiamin pyrophosphokinase catalytic" evidence="6">
    <location>
        <begin position="29"/>
        <end position="121"/>
    </location>
</feature>
<dbReference type="NCBIfam" id="TIGR01378">
    <property type="entry name" value="thi_PPkinase"/>
    <property type="match status" value="1"/>
</dbReference>
<comment type="caution">
    <text evidence="7">The sequence shown here is derived from an EMBL/GenBank/DDBJ whole genome shotgun (WGS) entry which is preliminary data.</text>
</comment>
<evidence type="ECO:0000256" key="5">
    <source>
        <dbReference type="NCBIfam" id="TIGR01378"/>
    </source>
</evidence>
<dbReference type="SUPFAM" id="SSF63862">
    <property type="entry name" value="Thiamin pyrophosphokinase, substrate-binding domain"/>
    <property type="match status" value="1"/>
</dbReference>
<dbReference type="RefSeq" id="WP_390260713.1">
    <property type="nucleotide sequence ID" value="NZ_JBHUGH010000005.1"/>
</dbReference>
<protein>
    <recommendedName>
        <fullName evidence="5">Thiamine diphosphokinase</fullName>
        <ecNumber evidence="5">2.7.6.2</ecNumber>
    </recommendedName>
</protein>
<keyword evidence="4" id="KW-0067">ATP-binding</keyword>
<evidence type="ECO:0000313" key="8">
    <source>
        <dbReference type="Proteomes" id="UP001597353"/>
    </source>
</evidence>
<sequence length="231" mass="24400">MILRSDRAVTLVGGGSLHHSHLPDALAIAPCLVAADGGADAAMLAGLRPEAVIGDFDSISPAAQEAFADVLHHVTEQESTDFDKCLRLVEAPFYLALGFLGERLDHTLAAFTSLVTYRDRRCILVGERDICFLAPERLNLSLPEGTRLSLYPMGAVRGEGSGLRWPIAGLDFAPDGRIGTSNMVTGPVALRFDAPRMLVILPRGCLRAALRALTAGALTGDDAAEGSVPGE</sequence>
<dbReference type="GO" id="GO:0004788">
    <property type="term" value="F:thiamine diphosphokinase activity"/>
    <property type="evidence" value="ECO:0007669"/>
    <property type="project" value="UniProtKB-EC"/>
</dbReference>
<dbReference type="InterPro" id="IPR036371">
    <property type="entry name" value="TPK_B1-bd_sf"/>
</dbReference>
<keyword evidence="1 7" id="KW-0808">Transferase</keyword>
<organism evidence="7 8">
    <name type="scientific">Halodurantibacterium flavum</name>
    <dbReference type="NCBI Taxonomy" id="1382802"/>
    <lineage>
        <taxon>Bacteria</taxon>
        <taxon>Pseudomonadati</taxon>
        <taxon>Pseudomonadota</taxon>
        <taxon>Alphaproteobacteria</taxon>
        <taxon>Rhodobacterales</taxon>
        <taxon>Paracoccaceae</taxon>
        <taxon>Halodurantibacterium</taxon>
    </lineage>
</organism>
<keyword evidence="2" id="KW-0547">Nucleotide-binding</keyword>
<keyword evidence="8" id="KW-1185">Reference proteome</keyword>
<dbReference type="Proteomes" id="UP001597353">
    <property type="component" value="Unassembled WGS sequence"/>
</dbReference>
<keyword evidence="3" id="KW-0418">Kinase</keyword>